<evidence type="ECO:0000313" key="1">
    <source>
        <dbReference type="EMBL" id="AIJ06896.1"/>
    </source>
</evidence>
<dbReference type="SUPFAM" id="SSF103515">
    <property type="entry name" value="Autotransporter"/>
    <property type="match status" value="1"/>
</dbReference>
<organism evidence="1 2">
    <name type="scientific">Edwardsiella anguillarum ET080813</name>
    <dbReference type="NCBI Taxonomy" id="667120"/>
    <lineage>
        <taxon>Bacteria</taxon>
        <taxon>Pseudomonadati</taxon>
        <taxon>Pseudomonadota</taxon>
        <taxon>Gammaproteobacteria</taxon>
        <taxon>Enterobacterales</taxon>
        <taxon>Hafniaceae</taxon>
        <taxon>Edwardsiella</taxon>
    </lineage>
</organism>
<dbReference type="InterPro" id="IPR036709">
    <property type="entry name" value="Autotransporte_beta_dom_sf"/>
</dbReference>
<proteinExistence type="predicted"/>
<dbReference type="EMBL" id="CP006664">
    <property type="protein sequence ID" value="AIJ06896.1"/>
    <property type="molecule type" value="Genomic_DNA"/>
</dbReference>
<dbReference type="HOGENOM" id="CLU_1862032_0_0_6"/>
<dbReference type="Gene3D" id="2.40.128.130">
    <property type="entry name" value="Autotransporter beta-domain"/>
    <property type="match status" value="1"/>
</dbReference>
<accession>A0A076LFH8</accession>
<reference evidence="1 2" key="1">
    <citation type="journal article" date="2012" name="PLoS ONE">
        <title>Edwardsiella comparative phylogenomics reveal the new intra/inter-species taxonomic relationships, virulence evolution and niche adaptation mechanisms.</title>
        <authorList>
            <person name="Yang M."/>
            <person name="Lv Y."/>
            <person name="Xiao J."/>
            <person name="Wu H."/>
            <person name="Zheng H."/>
            <person name="Liu Q."/>
            <person name="Zhang Y."/>
            <person name="Wang Q."/>
        </authorList>
    </citation>
    <scope>NUCLEOTIDE SEQUENCE [LARGE SCALE GENOMIC DNA]</scope>
    <source>
        <strain evidence="2">080813</strain>
    </source>
</reference>
<evidence type="ECO:0000313" key="2">
    <source>
        <dbReference type="Proteomes" id="UP000028681"/>
    </source>
</evidence>
<name>A0A076LFH8_9GAMM</name>
<sequence length="137" mass="14738">MPNYRLTPFLALSYSDTRGEGDDEQGSAPFLATFAGQRSRVISRRTGAESAYRRRGCANLTLRADLRKDRHSANGGASATVLGGFGGLVSRYRLAKIARVMPEIEAGYPGTMSARQQVTLESGYRDTGFGSGELRAG</sequence>
<protein>
    <submittedName>
        <fullName evidence="1">Uncharacterized protein</fullName>
    </submittedName>
</protein>
<gene>
    <name evidence="1" type="ORF">ETEE_0418</name>
</gene>
<dbReference type="AlphaFoldDB" id="A0A076LFH8"/>
<dbReference type="Proteomes" id="UP000028681">
    <property type="component" value="Chromosome"/>
</dbReference>
<dbReference type="KEGG" id="ete:ETEE_0418"/>